<dbReference type="RefSeq" id="WP_188611601.1">
    <property type="nucleotide sequence ID" value="NZ_BMGG01000009.1"/>
</dbReference>
<sequence>MHAHPARGHVALVVLIGTIWGLNWPIVKMALVEFGPWTMRALSLAGASLLLMLISTVQRHSLRVAPSQWWRIAAPGLSGIAGVNILNAFAQMNMSTGRTAIITFSMPIWTTLLAVVFLDEPLDRRKIIGLALGAGGLIVLALPVIHHGTATLGVSLAFLSALAWASSLVCMKRFPIAAPPIVAATWQVTCGAVFLIAGMLLFEHVPPTFNGVTPGVLGLVYNAILAQGVATFLWFQVVVRTPAGVAAIGTLMVPAIGMIGAIFLLGEVPLVTDWIGLALVLAASASVLIPPVRPARFERDAAAVPTHGCDQGISRSDGVV</sequence>
<evidence type="ECO:0000256" key="2">
    <source>
        <dbReference type="ARBA" id="ARBA00022475"/>
    </source>
</evidence>
<dbReference type="Pfam" id="PF00892">
    <property type="entry name" value="EamA"/>
    <property type="match status" value="2"/>
</dbReference>
<evidence type="ECO:0000256" key="1">
    <source>
        <dbReference type="ARBA" id="ARBA00004651"/>
    </source>
</evidence>
<gene>
    <name evidence="8" type="ORF">GCM10010994_46840</name>
</gene>
<dbReference type="SUPFAM" id="SSF103481">
    <property type="entry name" value="Multidrug resistance efflux transporter EmrE"/>
    <property type="match status" value="2"/>
</dbReference>
<name>A0A916XL94_9HYPH</name>
<dbReference type="PANTHER" id="PTHR32322:SF18">
    <property type="entry name" value="S-ADENOSYLMETHIONINE_S-ADENOSYLHOMOCYSTEINE TRANSPORTER"/>
    <property type="match status" value="1"/>
</dbReference>
<keyword evidence="4 6" id="KW-1133">Transmembrane helix</keyword>
<feature type="transmembrane region" description="Helical" evidence="6">
    <location>
        <begin position="69"/>
        <end position="90"/>
    </location>
</feature>
<dbReference type="PANTHER" id="PTHR32322">
    <property type="entry name" value="INNER MEMBRANE TRANSPORTER"/>
    <property type="match status" value="1"/>
</dbReference>
<feature type="transmembrane region" description="Helical" evidence="6">
    <location>
        <begin position="96"/>
        <end position="118"/>
    </location>
</feature>
<evidence type="ECO:0000313" key="9">
    <source>
        <dbReference type="Proteomes" id="UP000637002"/>
    </source>
</evidence>
<keyword evidence="3 6" id="KW-0812">Transmembrane</keyword>
<organism evidence="8 9">
    <name type="scientific">Chelatococcus reniformis</name>
    <dbReference type="NCBI Taxonomy" id="1494448"/>
    <lineage>
        <taxon>Bacteria</taxon>
        <taxon>Pseudomonadati</taxon>
        <taxon>Pseudomonadota</taxon>
        <taxon>Alphaproteobacteria</taxon>
        <taxon>Hyphomicrobiales</taxon>
        <taxon>Chelatococcaceae</taxon>
        <taxon>Chelatococcus</taxon>
    </lineage>
</organism>
<feature type="domain" description="EamA" evidence="7">
    <location>
        <begin position="11"/>
        <end position="140"/>
    </location>
</feature>
<dbReference type="Gene3D" id="1.10.3730.20">
    <property type="match status" value="1"/>
</dbReference>
<feature type="transmembrane region" description="Helical" evidence="6">
    <location>
        <begin position="242"/>
        <end position="265"/>
    </location>
</feature>
<evidence type="ECO:0000259" key="7">
    <source>
        <dbReference type="Pfam" id="PF00892"/>
    </source>
</evidence>
<evidence type="ECO:0000256" key="3">
    <source>
        <dbReference type="ARBA" id="ARBA00022692"/>
    </source>
</evidence>
<keyword evidence="9" id="KW-1185">Reference proteome</keyword>
<feature type="transmembrane region" description="Helical" evidence="6">
    <location>
        <begin position="127"/>
        <end position="145"/>
    </location>
</feature>
<evidence type="ECO:0000256" key="4">
    <source>
        <dbReference type="ARBA" id="ARBA00022989"/>
    </source>
</evidence>
<evidence type="ECO:0000256" key="5">
    <source>
        <dbReference type="ARBA" id="ARBA00023136"/>
    </source>
</evidence>
<reference evidence="8" key="1">
    <citation type="journal article" date="2014" name="Int. J. Syst. Evol. Microbiol.">
        <title>Complete genome sequence of Corynebacterium casei LMG S-19264T (=DSM 44701T), isolated from a smear-ripened cheese.</title>
        <authorList>
            <consortium name="US DOE Joint Genome Institute (JGI-PGF)"/>
            <person name="Walter F."/>
            <person name="Albersmeier A."/>
            <person name="Kalinowski J."/>
            <person name="Ruckert C."/>
        </authorList>
    </citation>
    <scope>NUCLEOTIDE SEQUENCE</scope>
    <source>
        <strain evidence="8">CGMCC 1.12919</strain>
    </source>
</reference>
<evidence type="ECO:0000256" key="6">
    <source>
        <dbReference type="SAM" id="Phobius"/>
    </source>
</evidence>
<reference evidence="8" key="2">
    <citation type="submission" date="2020-09" db="EMBL/GenBank/DDBJ databases">
        <authorList>
            <person name="Sun Q."/>
            <person name="Zhou Y."/>
        </authorList>
    </citation>
    <scope>NUCLEOTIDE SEQUENCE</scope>
    <source>
        <strain evidence="8">CGMCC 1.12919</strain>
    </source>
</reference>
<accession>A0A916XL94</accession>
<dbReference type="GO" id="GO:0005886">
    <property type="term" value="C:plasma membrane"/>
    <property type="evidence" value="ECO:0007669"/>
    <property type="project" value="UniProtKB-SubCell"/>
</dbReference>
<dbReference type="InterPro" id="IPR050638">
    <property type="entry name" value="AA-Vitamin_Transporters"/>
</dbReference>
<feature type="domain" description="EamA" evidence="7">
    <location>
        <begin position="152"/>
        <end position="287"/>
    </location>
</feature>
<feature type="transmembrane region" description="Helical" evidence="6">
    <location>
        <begin position="151"/>
        <end position="169"/>
    </location>
</feature>
<dbReference type="InterPro" id="IPR000620">
    <property type="entry name" value="EamA_dom"/>
</dbReference>
<dbReference type="EMBL" id="BMGG01000009">
    <property type="protein sequence ID" value="GGC83593.1"/>
    <property type="molecule type" value="Genomic_DNA"/>
</dbReference>
<protein>
    <recommendedName>
        <fullName evidence="7">EamA domain-containing protein</fullName>
    </recommendedName>
</protein>
<feature type="transmembrane region" description="Helical" evidence="6">
    <location>
        <begin position="37"/>
        <end position="57"/>
    </location>
</feature>
<feature type="transmembrane region" description="Helical" evidence="6">
    <location>
        <begin position="12"/>
        <end position="31"/>
    </location>
</feature>
<keyword evidence="5 6" id="KW-0472">Membrane</keyword>
<proteinExistence type="predicted"/>
<dbReference type="Proteomes" id="UP000637002">
    <property type="component" value="Unassembled WGS sequence"/>
</dbReference>
<keyword evidence="2" id="KW-1003">Cell membrane</keyword>
<comment type="subcellular location">
    <subcellularLocation>
        <location evidence="1">Cell membrane</location>
        <topology evidence="1">Multi-pass membrane protein</topology>
    </subcellularLocation>
</comment>
<dbReference type="InterPro" id="IPR037185">
    <property type="entry name" value="EmrE-like"/>
</dbReference>
<comment type="caution">
    <text evidence="8">The sequence shown here is derived from an EMBL/GenBank/DDBJ whole genome shotgun (WGS) entry which is preliminary data.</text>
</comment>
<feature type="transmembrane region" description="Helical" evidence="6">
    <location>
        <begin position="214"/>
        <end position="235"/>
    </location>
</feature>
<dbReference type="AlphaFoldDB" id="A0A916XL94"/>
<feature type="transmembrane region" description="Helical" evidence="6">
    <location>
        <begin position="181"/>
        <end position="202"/>
    </location>
</feature>
<feature type="transmembrane region" description="Helical" evidence="6">
    <location>
        <begin position="271"/>
        <end position="289"/>
    </location>
</feature>
<evidence type="ECO:0000313" key="8">
    <source>
        <dbReference type="EMBL" id="GGC83593.1"/>
    </source>
</evidence>